<sequence>MAPVPPVEAAAPPSSIVDRATRWVEENQKLILIGAGVAAAAGAGYYLYSRSGESKGGDGAAAPPSTGSSSSKNKKKKKTKKDKFLKGEGTTGPLLEEITPPEKKADEKAAVVDDYLEGVPKDEAGLAALSDAERNALGATLKDRGNKLYSKKEFKKAVECYSKAIDVSVKKDAVFYSNRAACYTNYSPPEYELCVKDCDEALKLDRTYIKALKRRATALERLDRDEEAVRDFTACTIIERFQDEAAAAAVERCLKKLAARRAKDILASRESKLPSPTFISSYLAAFRPHAKPTVPEKPTDGDNTLSLAFDALEAADYVHTVSLVNEAIEQGISTKQGEAEAYNLRGTFKFLIGDSLGAKADLEKSLDLVPDFVQSWVKIASVHMELGDATNAFADFETAISHNAADPDIYYHRGQVFFIMGEHDKAIADYNKSIELDDSFIFTHVQAAVAQYKQGEVAKSMAAFRRILRNFPERGEPSNYYGEILLDQQKFQESVERFERSIELDQDRKPRNVLPYVNKALALFQWKQDIQAAESLCKEALDIDPDCDVAVATLAQLSLQQGKIEEAIKWFERSGNLARTEGELINAITYEHASRAQAAFLKNFPEFAERLGQIAQGV</sequence>
<dbReference type="AlphaFoldDB" id="A0A7D8YXA7"/>
<dbReference type="SMART" id="SM00028">
    <property type="entry name" value="TPR"/>
    <property type="match status" value="10"/>
</dbReference>
<feature type="repeat" description="TPR" evidence="10">
    <location>
        <begin position="475"/>
        <end position="508"/>
    </location>
</feature>
<feature type="compositionally biased region" description="Basic residues" evidence="11">
    <location>
        <begin position="72"/>
        <end position="83"/>
    </location>
</feature>
<accession>A0A7D8YXA7</accession>
<evidence type="ECO:0000256" key="6">
    <source>
        <dbReference type="ARBA" id="ARBA00022989"/>
    </source>
</evidence>
<evidence type="ECO:0000256" key="1">
    <source>
        <dbReference type="ARBA" id="ARBA00004572"/>
    </source>
</evidence>
<reference evidence="12 13" key="1">
    <citation type="journal article" date="2019" name="PLoS Genet.">
        <title>Convergent evolution of linked mating-type loci in basidiomycete fungi.</title>
        <authorList>
            <person name="Sun S."/>
            <person name="Coelho M.A."/>
            <person name="Heitman J."/>
            <person name="Nowrousian M."/>
        </authorList>
    </citation>
    <scope>NUCLEOTIDE SEQUENCE [LARGE SCALE GENOMIC DNA]</scope>
    <source>
        <strain evidence="12 13">CBS 4282</strain>
    </source>
</reference>
<feature type="repeat" description="TPR" evidence="10">
    <location>
        <begin position="407"/>
        <end position="440"/>
    </location>
</feature>
<evidence type="ECO:0000313" key="13">
    <source>
        <dbReference type="Proteomes" id="UP000473826"/>
    </source>
</evidence>
<dbReference type="Proteomes" id="UP000473826">
    <property type="component" value="Unassembled WGS sequence"/>
</dbReference>
<evidence type="ECO:0000256" key="8">
    <source>
        <dbReference type="ARBA" id="ARBA00023136"/>
    </source>
</evidence>
<evidence type="ECO:0000256" key="11">
    <source>
        <dbReference type="SAM" id="MobiDB-lite"/>
    </source>
</evidence>
<evidence type="ECO:0000256" key="4">
    <source>
        <dbReference type="ARBA" id="ARBA00022787"/>
    </source>
</evidence>
<keyword evidence="3" id="KW-0677">Repeat</keyword>
<protein>
    <recommendedName>
        <fullName evidence="14">Mitochondrial outer membrane 72K protein</fullName>
    </recommendedName>
</protein>
<proteinExistence type="inferred from homology"/>
<organism evidence="12 13">
    <name type="scientific">Vanrija humicola</name>
    <name type="common">Yeast</name>
    <name type="synonym">Cryptococcus humicola</name>
    <dbReference type="NCBI Taxonomy" id="5417"/>
    <lineage>
        <taxon>Eukaryota</taxon>
        <taxon>Fungi</taxon>
        <taxon>Dikarya</taxon>
        <taxon>Basidiomycota</taxon>
        <taxon>Agaricomycotina</taxon>
        <taxon>Tremellomycetes</taxon>
        <taxon>Trichosporonales</taxon>
        <taxon>Trichosporonaceae</taxon>
        <taxon>Vanrija</taxon>
    </lineage>
</organism>
<evidence type="ECO:0000313" key="12">
    <source>
        <dbReference type="EMBL" id="TXT05983.1"/>
    </source>
</evidence>
<name>A0A7D8YXA7_VANHU</name>
<dbReference type="SUPFAM" id="SSF48452">
    <property type="entry name" value="TPR-like"/>
    <property type="match status" value="2"/>
</dbReference>
<dbReference type="GO" id="GO:0030150">
    <property type="term" value="P:protein import into mitochondrial matrix"/>
    <property type="evidence" value="ECO:0007669"/>
    <property type="project" value="TreeGrafter"/>
</dbReference>
<dbReference type="Pfam" id="PF00515">
    <property type="entry name" value="TPR_1"/>
    <property type="match status" value="1"/>
</dbReference>
<dbReference type="Pfam" id="PF13181">
    <property type="entry name" value="TPR_8"/>
    <property type="match status" value="1"/>
</dbReference>
<gene>
    <name evidence="12" type="ORF">VHUM_03744</name>
</gene>
<evidence type="ECO:0000256" key="7">
    <source>
        <dbReference type="ARBA" id="ARBA00023128"/>
    </source>
</evidence>
<dbReference type="OrthoDB" id="2942533at2759"/>
<dbReference type="PANTHER" id="PTHR46208">
    <property type="entry name" value="MITOCHONDRIAL IMPORT RECEPTOR SUBUNIT TOM70"/>
    <property type="match status" value="1"/>
</dbReference>
<dbReference type="GO" id="GO:0030943">
    <property type="term" value="F:mitochondrion targeting sequence binding"/>
    <property type="evidence" value="ECO:0007669"/>
    <property type="project" value="TreeGrafter"/>
</dbReference>
<dbReference type="Pfam" id="PF14559">
    <property type="entry name" value="TPR_19"/>
    <property type="match status" value="1"/>
</dbReference>
<keyword evidence="13" id="KW-1185">Reference proteome</keyword>
<dbReference type="PANTHER" id="PTHR46208:SF1">
    <property type="entry name" value="MITOCHONDRIAL IMPORT RECEPTOR SUBUNIT TOM70"/>
    <property type="match status" value="1"/>
</dbReference>
<evidence type="ECO:0000256" key="10">
    <source>
        <dbReference type="PROSITE-ProRule" id="PRU00339"/>
    </source>
</evidence>
<evidence type="ECO:0000256" key="3">
    <source>
        <dbReference type="ARBA" id="ARBA00022737"/>
    </source>
</evidence>
<keyword evidence="2" id="KW-0812">Transmembrane</keyword>
<dbReference type="Pfam" id="PF13432">
    <property type="entry name" value="TPR_16"/>
    <property type="match status" value="1"/>
</dbReference>
<dbReference type="GO" id="GO:0005741">
    <property type="term" value="C:mitochondrial outer membrane"/>
    <property type="evidence" value="ECO:0007669"/>
    <property type="project" value="UniProtKB-SubCell"/>
</dbReference>
<dbReference type="EMBL" id="QKWK01000011">
    <property type="protein sequence ID" value="TXT05983.1"/>
    <property type="molecule type" value="Genomic_DNA"/>
</dbReference>
<dbReference type="GO" id="GO:0008320">
    <property type="term" value="F:protein transmembrane transporter activity"/>
    <property type="evidence" value="ECO:0007669"/>
    <property type="project" value="TreeGrafter"/>
</dbReference>
<dbReference type="InterPro" id="IPR019734">
    <property type="entry name" value="TPR_rpt"/>
</dbReference>
<comment type="subcellular location">
    <subcellularLocation>
        <location evidence="1">Mitochondrion outer membrane</location>
        <topology evidence="1">Single-pass membrane protein</topology>
    </subcellularLocation>
</comment>
<keyword evidence="6" id="KW-1133">Transmembrane helix</keyword>
<comment type="caution">
    <text evidence="12">The sequence shown here is derived from an EMBL/GenBank/DDBJ whole genome shotgun (WGS) entry which is preliminary data.</text>
</comment>
<keyword evidence="4" id="KW-1000">Mitochondrion outer membrane</keyword>
<evidence type="ECO:0008006" key="14">
    <source>
        <dbReference type="Google" id="ProtNLM"/>
    </source>
</evidence>
<evidence type="ECO:0000256" key="2">
    <source>
        <dbReference type="ARBA" id="ARBA00022692"/>
    </source>
</evidence>
<dbReference type="PROSITE" id="PS50005">
    <property type="entry name" value="TPR"/>
    <property type="match status" value="2"/>
</dbReference>
<keyword evidence="5 10" id="KW-0802">TPR repeat</keyword>
<comment type="similarity">
    <text evidence="9">Belongs to the Tom70 family.</text>
</comment>
<keyword evidence="7" id="KW-0496">Mitochondrion</keyword>
<dbReference type="GO" id="GO:0045039">
    <property type="term" value="P:protein insertion into mitochondrial inner membrane"/>
    <property type="evidence" value="ECO:0007669"/>
    <property type="project" value="TreeGrafter"/>
</dbReference>
<keyword evidence="8" id="KW-0472">Membrane</keyword>
<evidence type="ECO:0000256" key="5">
    <source>
        <dbReference type="ARBA" id="ARBA00022803"/>
    </source>
</evidence>
<evidence type="ECO:0000256" key="9">
    <source>
        <dbReference type="ARBA" id="ARBA00038030"/>
    </source>
</evidence>
<dbReference type="InterPro" id="IPR011990">
    <property type="entry name" value="TPR-like_helical_dom_sf"/>
</dbReference>
<dbReference type="Gene3D" id="1.25.40.10">
    <property type="entry name" value="Tetratricopeptide repeat domain"/>
    <property type="match status" value="2"/>
</dbReference>
<feature type="region of interest" description="Disordered" evidence="11">
    <location>
        <begin position="53"/>
        <end position="106"/>
    </location>
</feature>